<dbReference type="PANTHER" id="PTHR46173">
    <property type="entry name" value="CCA TRNA NUCLEOTIDYLTRANSFERASE 1, MITOCHONDRIAL"/>
    <property type="match status" value="1"/>
</dbReference>
<dbReference type="InterPro" id="IPR050264">
    <property type="entry name" value="Bact_CCA-adding_enz_type3_sf"/>
</dbReference>
<reference evidence="11 12" key="1">
    <citation type="submission" date="2014-06" db="EMBL/GenBank/DDBJ databases">
        <authorList>
            <person name="Ju J."/>
            <person name="Zhang J."/>
        </authorList>
    </citation>
    <scope>NUCLEOTIDE SEQUENCE [LARGE SCALE GENOMIC DNA]</scope>
    <source>
        <strain evidence="11">DmL_050</strain>
    </source>
</reference>
<keyword evidence="2 8" id="KW-0808">Transferase</keyword>
<dbReference type="Pfam" id="PF12627">
    <property type="entry name" value="PolyA_pol_RNAbd"/>
    <property type="match status" value="1"/>
</dbReference>
<evidence type="ECO:0000256" key="5">
    <source>
        <dbReference type="ARBA" id="ARBA00022723"/>
    </source>
</evidence>
<sequence length="411" mass="44352">MDAGSEGLTPAQRRALAQIWAVLPQARLVGGVVRDLLMGRSVADVDMATPETPEQVQDTLTAAGIKVVPTGLSHGTVTAVIASAPYEITTLRRDMETDGRHAVVCWTTDWREDAARRDFTINAMSRSRDGTLHDYFGGQADLAQGLVRFVGDAGTRIEEDALRILRFFRFQGRYGTGEPDAEAMRAITQRVGLITLLSVERVWSELQRILTGPNAATLVAMMAEAGVLSVILPQGFALSRFIHLVQAGAPADAVLRLAALAEGSKLDVAQHLKLSRADTAFLLAVSEGPVPETDATTDAALRRFLADEPAPPLIGRTWLRQATLLADAEASQTAQTEIAQPDARAFEALRKRLEGMPRPVFPVAGRDIVAAGHAPGPAVGQVLARVRNWWMAEGCTASREACLDRLRHGFE</sequence>
<dbReference type="CDD" id="cd05398">
    <property type="entry name" value="NT_ClassII-CCAase"/>
    <property type="match status" value="1"/>
</dbReference>
<dbReference type="GO" id="GO:0000049">
    <property type="term" value="F:tRNA binding"/>
    <property type="evidence" value="ECO:0007669"/>
    <property type="project" value="TreeGrafter"/>
</dbReference>
<evidence type="ECO:0000256" key="3">
    <source>
        <dbReference type="ARBA" id="ARBA00022694"/>
    </source>
</evidence>
<dbReference type="Gene3D" id="1.10.3090.10">
    <property type="entry name" value="cca-adding enzyme, domain 2"/>
    <property type="match status" value="1"/>
</dbReference>
<keyword evidence="8" id="KW-0694">RNA-binding</keyword>
<organism evidence="11 12">
    <name type="scientific">Acetobacter senegalensis</name>
    <dbReference type="NCBI Taxonomy" id="446692"/>
    <lineage>
        <taxon>Bacteria</taxon>
        <taxon>Pseudomonadati</taxon>
        <taxon>Pseudomonadota</taxon>
        <taxon>Alphaproteobacteria</taxon>
        <taxon>Acetobacterales</taxon>
        <taxon>Acetobacteraceae</taxon>
        <taxon>Acetobacter</taxon>
    </lineage>
</organism>
<dbReference type="PANTHER" id="PTHR46173:SF1">
    <property type="entry name" value="CCA TRNA NUCLEOTIDYLTRANSFERASE 1, MITOCHONDRIAL"/>
    <property type="match status" value="1"/>
</dbReference>
<keyword evidence="3" id="KW-0819">tRNA processing</keyword>
<dbReference type="InterPro" id="IPR043519">
    <property type="entry name" value="NT_sf"/>
</dbReference>
<keyword evidence="4" id="KW-0548">Nucleotidyltransferase</keyword>
<dbReference type="SUPFAM" id="SSF81891">
    <property type="entry name" value="Poly A polymerase C-terminal region-like"/>
    <property type="match status" value="1"/>
</dbReference>
<dbReference type="AlphaFoldDB" id="A0A252EKT9"/>
<dbReference type="Pfam" id="PF01743">
    <property type="entry name" value="PolyA_pol"/>
    <property type="match status" value="1"/>
</dbReference>
<proteinExistence type="inferred from homology"/>
<dbReference type="GO" id="GO:0000166">
    <property type="term" value="F:nucleotide binding"/>
    <property type="evidence" value="ECO:0007669"/>
    <property type="project" value="UniProtKB-KW"/>
</dbReference>
<dbReference type="Proteomes" id="UP000195072">
    <property type="component" value="Unassembled WGS sequence"/>
</dbReference>
<comment type="caution">
    <text evidence="11">The sequence shown here is derived from an EMBL/GenBank/DDBJ whole genome shotgun (WGS) entry which is preliminary data.</text>
</comment>
<keyword evidence="6" id="KW-0547">Nucleotide-binding</keyword>
<gene>
    <name evidence="11" type="ORF">HK16_06125</name>
</gene>
<dbReference type="GO" id="GO:0046872">
    <property type="term" value="F:metal ion binding"/>
    <property type="evidence" value="ECO:0007669"/>
    <property type="project" value="UniProtKB-KW"/>
</dbReference>
<comment type="cofactor">
    <cofactor evidence="1">
        <name>Mg(2+)</name>
        <dbReference type="ChEBI" id="CHEBI:18420"/>
    </cofactor>
</comment>
<dbReference type="GO" id="GO:0008033">
    <property type="term" value="P:tRNA processing"/>
    <property type="evidence" value="ECO:0007669"/>
    <property type="project" value="UniProtKB-KW"/>
</dbReference>
<evidence type="ECO:0000259" key="10">
    <source>
        <dbReference type="Pfam" id="PF12627"/>
    </source>
</evidence>
<feature type="domain" description="Poly A polymerase head" evidence="9">
    <location>
        <begin position="26"/>
        <end position="148"/>
    </location>
</feature>
<comment type="similarity">
    <text evidence="8">Belongs to the tRNA nucleotidyltransferase/poly(A) polymerase family.</text>
</comment>
<evidence type="ECO:0000256" key="2">
    <source>
        <dbReference type="ARBA" id="ARBA00022679"/>
    </source>
</evidence>
<evidence type="ECO:0000256" key="8">
    <source>
        <dbReference type="RuleBase" id="RU003953"/>
    </source>
</evidence>
<evidence type="ECO:0000313" key="12">
    <source>
        <dbReference type="Proteomes" id="UP000195072"/>
    </source>
</evidence>
<accession>A0A252EKT9</accession>
<dbReference type="Gene3D" id="3.30.460.10">
    <property type="entry name" value="Beta Polymerase, domain 2"/>
    <property type="match status" value="1"/>
</dbReference>
<evidence type="ECO:0000313" key="11">
    <source>
        <dbReference type="EMBL" id="OUL67038.1"/>
    </source>
</evidence>
<keyword evidence="5" id="KW-0479">Metal-binding</keyword>
<evidence type="ECO:0000256" key="4">
    <source>
        <dbReference type="ARBA" id="ARBA00022695"/>
    </source>
</evidence>
<feature type="domain" description="tRNA nucleotidyltransferase/poly(A) polymerase RNA and SrmB- binding" evidence="10">
    <location>
        <begin position="180"/>
        <end position="234"/>
    </location>
</feature>
<dbReference type="InterPro" id="IPR032828">
    <property type="entry name" value="PolyA_RNA-bd"/>
</dbReference>
<protein>
    <submittedName>
        <fullName evidence="11">Poly(A) polymerase</fullName>
    </submittedName>
</protein>
<dbReference type="SUPFAM" id="SSF81301">
    <property type="entry name" value="Nucleotidyltransferase"/>
    <property type="match status" value="1"/>
</dbReference>
<keyword evidence="7" id="KW-0460">Magnesium</keyword>
<dbReference type="InterPro" id="IPR002646">
    <property type="entry name" value="PolA_pol_head_dom"/>
</dbReference>
<name>A0A252EKT9_9PROT</name>
<evidence type="ECO:0000256" key="1">
    <source>
        <dbReference type="ARBA" id="ARBA00001946"/>
    </source>
</evidence>
<evidence type="ECO:0000256" key="6">
    <source>
        <dbReference type="ARBA" id="ARBA00022741"/>
    </source>
</evidence>
<dbReference type="RefSeq" id="WP_086897017.1">
    <property type="nucleotide sequence ID" value="NZ_JOOZ01000022.1"/>
</dbReference>
<dbReference type="EMBL" id="JOOZ01000022">
    <property type="protein sequence ID" value="OUL67038.1"/>
    <property type="molecule type" value="Genomic_DNA"/>
</dbReference>
<evidence type="ECO:0000259" key="9">
    <source>
        <dbReference type="Pfam" id="PF01743"/>
    </source>
</evidence>
<evidence type="ECO:0000256" key="7">
    <source>
        <dbReference type="ARBA" id="ARBA00022842"/>
    </source>
</evidence>
<dbReference type="GO" id="GO:0016779">
    <property type="term" value="F:nucleotidyltransferase activity"/>
    <property type="evidence" value="ECO:0007669"/>
    <property type="project" value="UniProtKB-KW"/>
</dbReference>